<proteinExistence type="predicted"/>
<evidence type="ECO:0000313" key="2">
    <source>
        <dbReference type="Proteomes" id="UP000433101"/>
    </source>
</evidence>
<keyword evidence="2" id="KW-1185">Reference proteome</keyword>
<organism evidence="1 2">
    <name type="scientific">Stappia sediminis</name>
    <dbReference type="NCBI Taxonomy" id="2692190"/>
    <lineage>
        <taxon>Bacteria</taxon>
        <taxon>Pseudomonadati</taxon>
        <taxon>Pseudomonadota</taxon>
        <taxon>Alphaproteobacteria</taxon>
        <taxon>Hyphomicrobiales</taxon>
        <taxon>Stappiaceae</taxon>
        <taxon>Stappia</taxon>
    </lineage>
</organism>
<evidence type="ECO:0000313" key="1">
    <source>
        <dbReference type="EMBL" id="MXN64769.1"/>
    </source>
</evidence>
<accession>A0A7X3S7I4</accession>
<dbReference type="Gene3D" id="3.40.1350.10">
    <property type="match status" value="1"/>
</dbReference>
<dbReference type="Proteomes" id="UP000433101">
    <property type="component" value="Unassembled WGS sequence"/>
</dbReference>
<dbReference type="RefSeq" id="WP_160775020.1">
    <property type="nucleotide sequence ID" value="NZ_WUMV01000003.1"/>
</dbReference>
<evidence type="ECO:0008006" key="3">
    <source>
        <dbReference type="Google" id="ProtNLM"/>
    </source>
</evidence>
<dbReference type="InterPro" id="IPR011856">
    <property type="entry name" value="tRNA_endonuc-like_dom_sf"/>
</dbReference>
<comment type="caution">
    <text evidence="1">The sequence shown here is derived from an EMBL/GenBank/DDBJ whole genome shotgun (WGS) entry which is preliminary data.</text>
</comment>
<name>A0A7X3S7I4_9HYPH</name>
<dbReference type="EMBL" id="WUMV01000003">
    <property type="protein sequence ID" value="MXN64769.1"/>
    <property type="molecule type" value="Genomic_DNA"/>
</dbReference>
<reference evidence="1 2" key="1">
    <citation type="submission" date="2019-12" db="EMBL/GenBank/DDBJ databases">
        <authorList>
            <person name="Li M."/>
        </authorList>
    </citation>
    <scope>NUCLEOTIDE SEQUENCE [LARGE SCALE GENOMIC DNA]</scope>
    <source>
        <strain evidence="1 2">GBMRC 2046</strain>
    </source>
</reference>
<gene>
    <name evidence="1" type="ORF">GR183_07610</name>
</gene>
<sequence>MRGPAEAIKILSRLIPVQMPPRLVVEVLQEIIIQESWHSASETPGELAERWHKNFKNRISAAIHTARTESRFLQYELSFANDDYIQGSCFVEPGDDAIIASAKERRANTFEFISEFSTLTPNEFEILSGRVLSLFNVEKGYVTRVSADQGIDFFGRVPFGELLKPSAITPGAEKQLKIWMVGQSKHYQATQVSTKDIRELVGSVSLAKSKVYAGSKDPLSDLQMRTCDPVFFLFFTTGDISRDAMDLLSKSGVIAMNGEQLAMFLADHGVGLVENRFDARTFRSWLVA</sequence>
<protein>
    <recommendedName>
        <fullName evidence="3">Restriction endonuclease</fullName>
    </recommendedName>
</protein>
<dbReference type="AlphaFoldDB" id="A0A7X3S7I4"/>
<dbReference type="GO" id="GO:0003676">
    <property type="term" value="F:nucleic acid binding"/>
    <property type="evidence" value="ECO:0007669"/>
    <property type="project" value="InterPro"/>
</dbReference>